<dbReference type="Pfam" id="PF22000">
    <property type="entry name" value="DUF6929"/>
    <property type="match status" value="1"/>
</dbReference>
<evidence type="ECO:0000313" key="2">
    <source>
        <dbReference type="EMBL" id="KXF80324.1"/>
    </source>
</evidence>
<dbReference type="OrthoDB" id="6710009at2"/>
<accession>A0A135I4H5</accession>
<proteinExistence type="predicted"/>
<keyword evidence="1" id="KW-0732">Signal</keyword>
<dbReference type="AlphaFoldDB" id="A0A135I4H5"/>
<reference evidence="2 3" key="1">
    <citation type="submission" date="2015-11" db="EMBL/GenBank/DDBJ databases">
        <title>Genomic Taxonomy of the Vibrionaceae.</title>
        <authorList>
            <person name="Gomez-Gil B."/>
            <person name="Enciso-Ibarra J."/>
        </authorList>
    </citation>
    <scope>NUCLEOTIDE SEQUENCE [LARGE SCALE GENOMIC DNA]</scope>
    <source>
        <strain evidence="2 3">CAIM 912</strain>
    </source>
</reference>
<dbReference type="Proteomes" id="UP000070529">
    <property type="component" value="Unassembled WGS sequence"/>
</dbReference>
<comment type="caution">
    <text evidence="2">The sequence shown here is derived from an EMBL/GenBank/DDBJ whole genome shotgun (WGS) entry which is preliminary data.</text>
</comment>
<protein>
    <submittedName>
        <fullName evidence="2">Uncharacterized protein</fullName>
    </submittedName>
</protein>
<organism evidence="2 3">
    <name type="scientific">Enterovibrio coralii</name>
    <dbReference type="NCBI Taxonomy" id="294935"/>
    <lineage>
        <taxon>Bacteria</taxon>
        <taxon>Pseudomonadati</taxon>
        <taxon>Pseudomonadota</taxon>
        <taxon>Gammaproteobacteria</taxon>
        <taxon>Vibrionales</taxon>
        <taxon>Vibrionaceae</taxon>
        <taxon>Enterovibrio</taxon>
    </lineage>
</organism>
<dbReference type="InterPro" id="IPR053851">
    <property type="entry name" value="DUF6929"/>
</dbReference>
<dbReference type="EMBL" id="LNTY01000055">
    <property type="protein sequence ID" value="KXF80324.1"/>
    <property type="molecule type" value="Genomic_DNA"/>
</dbReference>
<feature type="chain" id="PRO_5007465613" evidence="1">
    <location>
        <begin position="24"/>
        <end position="340"/>
    </location>
</feature>
<evidence type="ECO:0000256" key="1">
    <source>
        <dbReference type="SAM" id="SignalP"/>
    </source>
</evidence>
<name>A0A135I4H5_9GAMM</name>
<keyword evidence="3" id="KW-1185">Reference proteome</keyword>
<dbReference type="RefSeq" id="WP_067419551.1">
    <property type="nucleotide sequence ID" value="NZ_LNTY01000055.1"/>
</dbReference>
<feature type="signal peptide" evidence="1">
    <location>
        <begin position="1"/>
        <end position="23"/>
    </location>
</feature>
<evidence type="ECO:0000313" key="3">
    <source>
        <dbReference type="Proteomes" id="UP000070529"/>
    </source>
</evidence>
<gene>
    <name evidence="2" type="ORF">ATN88_10910</name>
</gene>
<sequence length="340" mass="36750">MKTTTKNCATVGLLASVAIFVNGCSQTPAQPEQFDVAIADSTINQNLPSGSAMVVNEDDIIVSGDDSPWLFDVNQDFAIDGTTLIDSYPVNKDNRIDHKIKPDFEAMTLLNYNDQPYYFVVGSGSKKDLRENAYLIPANGGDNIKLSLSSFYSDLHKAAGFTDKEKINIEGMANTADEVYIFNRGNEGKNAVFMMKTTDMLNYLQGKATTIPSLHVVRADLPSINGVQACFSGADYWQDGNSLIYTASVEGNNQSSINDGAIQGSFVGVLPIDALNNQTSIDLTQYSQRMESGGQPLITKAESIAVGEQTGNQVSGYVVSDNDNGTSQFFTFTIDQPSAQ</sequence>
<dbReference type="STRING" id="294935.ATN88_10910"/>